<dbReference type="Proteomes" id="UP000054230">
    <property type="component" value="Unassembled WGS sequence"/>
</dbReference>
<reference evidence="2" key="1">
    <citation type="submission" date="2015-10" db="EMBL/GenBank/DDBJ databases">
        <title>Draft Genome Sequences of 11 Lactococcus lactis subspecies cremoris strains.</title>
        <authorList>
            <person name="Wels M."/>
            <person name="Backus L."/>
            <person name="Boekhorst J."/>
            <person name="Dijkstra A."/>
            <person name="Beerthuizen M."/>
            <person name="Kelly W."/>
            <person name="Siezen R."/>
            <person name="Bachmann H."/>
            <person name="Van Hijum S."/>
        </authorList>
    </citation>
    <scope>NUCLEOTIDE SEQUENCE [LARGE SCALE GENOMIC DNA]</scope>
    <source>
        <strain evidence="2">LMG8520</strain>
    </source>
</reference>
<dbReference type="EMBL" id="LKLP01000118">
    <property type="protein sequence ID" value="KSU05840.1"/>
    <property type="molecule type" value="Genomic_DNA"/>
</dbReference>
<gene>
    <name evidence="1" type="ORF">LMG8520_2361</name>
</gene>
<organism evidence="1 2">
    <name type="scientific">Lactococcus lactis subsp. lactis</name>
    <name type="common">Streptococcus lactis</name>
    <dbReference type="NCBI Taxonomy" id="1360"/>
    <lineage>
        <taxon>Bacteria</taxon>
        <taxon>Bacillati</taxon>
        <taxon>Bacillota</taxon>
        <taxon>Bacilli</taxon>
        <taxon>Lactobacillales</taxon>
        <taxon>Streptococcaceae</taxon>
        <taxon>Lactococcus</taxon>
    </lineage>
</organism>
<dbReference type="AlphaFoldDB" id="A0A0V8CWZ1"/>
<sequence length="41" mass="4841">MFRKKTSLPPEATYKEVWSKGDIFAKLSFFVMGLFQLKNKQ</sequence>
<dbReference type="PATRIC" id="fig|1360.106.peg.1254"/>
<proteinExistence type="predicted"/>
<name>A0A0V8CWZ1_LACLL</name>
<protein>
    <submittedName>
        <fullName evidence="1">Maltose/maltodextrin ABC transporter permease protein MalF</fullName>
    </submittedName>
</protein>
<evidence type="ECO:0000313" key="2">
    <source>
        <dbReference type="Proteomes" id="UP000054230"/>
    </source>
</evidence>
<comment type="caution">
    <text evidence="1">The sequence shown here is derived from an EMBL/GenBank/DDBJ whole genome shotgun (WGS) entry which is preliminary data.</text>
</comment>
<evidence type="ECO:0000313" key="1">
    <source>
        <dbReference type="EMBL" id="KSU05840.1"/>
    </source>
</evidence>
<accession>A0A0V8CWZ1</accession>